<keyword evidence="2" id="KW-1185">Reference proteome</keyword>
<organism evidence="1 2">
    <name type="scientific">Arthrobacter sunyaminii</name>
    <dbReference type="NCBI Taxonomy" id="2816859"/>
    <lineage>
        <taxon>Bacteria</taxon>
        <taxon>Bacillati</taxon>
        <taxon>Actinomycetota</taxon>
        <taxon>Actinomycetes</taxon>
        <taxon>Micrococcales</taxon>
        <taxon>Micrococcaceae</taxon>
        <taxon>Arthrobacter</taxon>
    </lineage>
</organism>
<proteinExistence type="predicted"/>
<accession>A0A975S5B7</accession>
<dbReference type="RefSeq" id="WP_207347915.1">
    <property type="nucleotide sequence ID" value="NZ_CP076456.1"/>
</dbReference>
<reference evidence="1" key="1">
    <citation type="submission" date="2021-06" db="EMBL/GenBank/DDBJ databases">
        <title>Novel species in genus Arthrobacter.</title>
        <authorList>
            <person name="Zhang G."/>
        </authorList>
    </citation>
    <scope>NUCLEOTIDE SEQUENCE</scope>
    <source>
        <strain evidence="1">Zg-ZUI122</strain>
    </source>
</reference>
<dbReference type="AlphaFoldDB" id="A0A975S5B7"/>
<evidence type="ECO:0000313" key="2">
    <source>
        <dbReference type="Proteomes" id="UP000680588"/>
    </source>
</evidence>
<protein>
    <submittedName>
        <fullName evidence="1">Uncharacterized protein</fullName>
    </submittedName>
</protein>
<dbReference type="EMBL" id="CP076456">
    <property type="protein sequence ID" value="QWQ35591.1"/>
    <property type="molecule type" value="Genomic_DNA"/>
</dbReference>
<gene>
    <name evidence="1" type="ORF">KG104_14115</name>
</gene>
<dbReference type="Proteomes" id="UP000680588">
    <property type="component" value="Chromosome"/>
</dbReference>
<evidence type="ECO:0000313" key="1">
    <source>
        <dbReference type="EMBL" id="QWQ35591.1"/>
    </source>
</evidence>
<sequence length="123" mass="12782">MGTMLLGNYSVNAEGCERILAQVEDDEARAASSSTLRTRVTDAQWACSSGSGVVVRALEELWSNTLLLQADAAETRIGNAVAGVRQAVNIISEADRAMADAAGASLAQLQSGICRAPSLTGTR</sequence>
<dbReference type="KEGG" id="asun:KG104_14115"/>
<name>A0A975S5B7_9MICC</name>